<dbReference type="SUPFAM" id="SSF54427">
    <property type="entry name" value="NTF2-like"/>
    <property type="match status" value="1"/>
</dbReference>
<keyword evidence="11" id="KW-1185">Reference proteome</keyword>
<dbReference type="InterPro" id="IPR032710">
    <property type="entry name" value="NTF2-like_dom_sf"/>
</dbReference>
<evidence type="ECO:0000313" key="10">
    <source>
        <dbReference type="EMBL" id="QSQ17089.1"/>
    </source>
</evidence>
<dbReference type="InterPro" id="IPR000838">
    <property type="entry name" value="RNA_pol_sigma70_ECF_CS"/>
</dbReference>
<dbReference type="InterPro" id="IPR007627">
    <property type="entry name" value="RNA_pol_sigma70_r2"/>
</dbReference>
<dbReference type="InterPro" id="IPR013324">
    <property type="entry name" value="RNA_pol_sigma_r3/r4-like"/>
</dbReference>
<keyword evidence="4 7" id="KW-0731">Sigma factor</keyword>
<evidence type="ECO:0000256" key="3">
    <source>
        <dbReference type="ARBA" id="ARBA00023015"/>
    </source>
</evidence>
<evidence type="ECO:0000256" key="1">
    <source>
        <dbReference type="ARBA" id="ARBA00010641"/>
    </source>
</evidence>
<sequence>MTDPLPGLTQSVRGSWRGFLDVYEPLRPELYRYCRHLTGSPWDAEDLAQEALARAFATLARLIEPPPHPRAWLFRVASNLWVDQLRRRRDTPGAVPESATSPEARAPREAMGTLVTLLSPQERAAVVLKDVFDLTLEEIAEALSTSVGAVKAALHRGRTKLVDAPVMKEGLMMAPGKLDAFCEAFNARDVDRLAAMLLDSATIEVVGASTGYGREVARKRVLPGMMFGSRVLADLTIPCGVEARYRHGALPTLPRAEVRLHRGEPLLLSWYAHEDGEAVRAVTRLTFDDSGLVSHLHNYFYTPEVIAEVCQELGVPFRVNGYFSSESCGSGGRCGDPNPAA</sequence>
<feature type="domain" description="RNA polymerase sigma-70 region 2" evidence="8">
    <location>
        <begin position="23"/>
        <end position="89"/>
    </location>
</feature>
<proteinExistence type="inferred from homology"/>
<dbReference type="Gene3D" id="3.10.450.50">
    <property type="match status" value="1"/>
</dbReference>
<evidence type="ECO:0000259" key="9">
    <source>
        <dbReference type="Pfam" id="PF08281"/>
    </source>
</evidence>
<evidence type="ECO:0000256" key="7">
    <source>
        <dbReference type="RuleBase" id="RU000716"/>
    </source>
</evidence>
<dbReference type="Proteomes" id="UP000663090">
    <property type="component" value="Chromosome"/>
</dbReference>
<keyword evidence="5 7" id="KW-0238">DNA-binding</keyword>
<keyword evidence="3 7" id="KW-0805">Transcription regulation</keyword>
<dbReference type="PANTHER" id="PTHR43133">
    <property type="entry name" value="RNA POLYMERASE ECF-TYPE SIGMA FACTO"/>
    <property type="match status" value="1"/>
</dbReference>
<protein>
    <recommendedName>
        <fullName evidence="7">RNA polymerase sigma factor</fullName>
    </recommendedName>
</protein>
<keyword evidence="6 7" id="KW-0804">Transcription</keyword>
<dbReference type="InterPro" id="IPR014284">
    <property type="entry name" value="RNA_pol_sigma-70_dom"/>
</dbReference>
<dbReference type="Pfam" id="PF04542">
    <property type="entry name" value="Sigma70_r2"/>
    <property type="match status" value="1"/>
</dbReference>
<evidence type="ECO:0000259" key="8">
    <source>
        <dbReference type="Pfam" id="PF04542"/>
    </source>
</evidence>
<organism evidence="10 11">
    <name type="scientific">Myxococcus landrumensis</name>
    <dbReference type="NCBI Taxonomy" id="2813577"/>
    <lineage>
        <taxon>Bacteria</taxon>
        <taxon>Pseudomonadati</taxon>
        <taxon>Myxococcota</taxon>
        <taxon>Myxococcia</taxon>
        <taxon>Myxococcales</taxon>
        <taxon>Cystobacterineae</taxon>
        <taxon>Myxococcaceae</taxon>
        <taxon>Myxococcus</taxon>
    </lineage>
</organism>
<comment type="similarity">
    <text evidence="1 7">Belongs to the sigma-70 factor family. ECF subfamily.</text>
</comment>
<dbReference type="Gene3D" id="1.10.1740.10">
    <property type="match status" value="1"/>
</dbReference>
<dbReference type="SUPFAM" id="SSF88946">
    <property type="entry name" value="Sigma2 domain of RNA polymerase sigma factors"/>
    <property type="match status" value="1"/>
</dbReference>
<dbReference type="SUPFAM" id="SSF88659">
    <property type="entry name" value="Sigma3 and sigma4 domains of RNA polymerase sigma factors"/>
    <property type="match status" value="1"/>
</dbReference>
<gene>
    <name evidence="10" type="ORF">JY572_13950</name>
</gene>
<dbReference type="InterPro" id="IPR036388">
    <property type="entry name" value="WH-like_DNA-bd_sf"/>
</dbReference>
<dbReference type="EMBL" id="CP071091">
    <property type="protein sequence ID" value="QSQ17089.1"/>
    <property type="molecule type" value="Genomic_DNA"/>
</dbReference>
<dbReference type="InterPro" id="IPR013249">
    <property type="entry name" value="RNA_pol_sigma70_r4_t2"/>
</dbReference>
<dbReference type="InterPro" id="IPR039425">
    <property type="entry name" value="RNA_pol_sigma-70-like"/>
</dbReference>
<dbReference type="CDD" id="cd06171">
    <property type="entry name" value="Sigma70_r4"/>
    <property type="match status" value="1"/>
</dbReference>
<evidence type="ECO:0000313" key="11">
    <source>
        <dbReference type="Proteomes" id="UP000663090"/>
    </source>
</evidence>
<dbReference type="InterPro" id="IPR013325">
    <property type="entry name" value="RNA_pol_sigma_r2"/>
</dbReference>
<name>A0ABX7NHW2_9BACT</name>
<dbReference type="RefSeq" id="WP_206718724.1">
    <property type="nucleotide sequence ID" value="NZ_CP071091.1"/>
</dbReference>
<evidence type="ECO:0000256" key="4">
    <source>
        <dbReference type="ARBA" id="ARBA00023082"/>
    </source>
</evidence>
<feature type="domain" description="RNA polymerase sigma factor 70 region 4 type 2" evidence="9">
    <location>
        <begin position="109"/>
        <end position="161"/>
    </location>
</feature>
<evidence type="ECO:0000256" key="6">
    <source>
        <dbReference type="ARBA" id="ARBA00023163"/>
    </source>
</evidence>
<comment type="subunit">
    <text evidence="2">Interacts transiently with the RNA polymerase catalytic core formed by RpoA, RpoB, RpoC and RpoZ (2 alpha, 1 beta, 1 beta' and 1 omega subunit) to form the RNA polymerase holoenzyme that can initiate transcription.</text>
</comment>
<accession>A0ABX7NHW2</accession>
<dbReference type="NCBIfam" id="TIGR02937">
    <property type="entry name" value="sigma70-ECF"/>
    <property type="match status" value="1"/>
</dbReference>
<evidence type="ECO:0000256" key="5">
    <source>
        <dbReference type="ARBA" id="ARBA00023125"/>
    </source>
</evidence>
<dbReference type="Gene3D" id="1.10.10.10">
    <property type="entry name" value="Winged helix-like DNA-binding domain superfamily/Winged helix DNA-binding domain"/>
    <property type="match status" value="1"/>
</dbReference>
<evidence type="ECO:0000256" key="2">
    <source>
        <dbReference type="ARBA" id="ARBA00011344"/>
    </source>
</evidence>
<dbReference type="PROSITE" id="PS01063">
    <property type="entry name" value="SIGMA70_ECF"/>
    <property type="match status" value="1"/>
</dbReference>
<dbReference type="PANTHER" id="PTHR43133:SF8">
    <property type="entry name" value="RNA POLYMERASE SIGMA FACTOR HI_1459-RELATED"/>
    <property type="match status" value="1"/>
</dbReference>
<dbReference type="Pfam" id="PF08281">
    <property type="entry name" value="Sigma70_r4_2"/>
    <property type="match status" value="1"/>
</dbReference>
<reference evidence="10 11" key="1">
    <citation type="submission" date="2021-02" db="EMBL/GenBank/DDBJ databases">
        <title>De Novo genome assembly of isolated myxobacteria.</title>
        <authorList>
            <person name="Stevens D.C."/>
        </authorList>
    </citation>
    <scope>NUCLEOTIDE SEQUENCE [LARGE SCALE GENOMIC DNA]</scope>
    <source>
        <strain evidence="10 11">SCHIC003</strain>
    </source>
</reference>